<proteinExistence type="predicted"/>
<feature type="compositionally biased region" description="Low complexity" evidence="1">
    <location>
        <begin position="653"/>
        <end position="681"/>
    </location>
</feature>
<keyword evidence="4" id="KW-1185">Reference proteome</keyword>
<protein>
    <submittedName>
        <fullName evidence="3 5">Uncharacterized protein</fullName>
    </submittedName>
</protein>
<accession>A0A6A6YTI8</accession>
<gene>
    <name evidence="3 5" type="ORF">BDZ99DRAFT_568968</name>
</gene>
<evidence type="ECO:0000313" key="4">
    <source>
        <dbReference type="Proteomes" id="UP000504636"/>
    </source>
</evidence>
<feature type="compositionally biased region" description="Low complexity" evidence="1">
    <location>
        <begin position="595"/>
        <end position="613"/>
    </location>
</feature>
<feature type="signal peptide" evidence="2">
    <location>
        <begin position="1"/>
        <end position="18"/>
    </location>
</feature>
<dbReference type="RefSeq" id="XP_033579230.1">
    <property type="nucleotide sequence ID" value="XM_033727838.1"/>
</dbReference>
<feature type="compositionally biased region" description="Low complexity" evidence="1">
    <location>
        <begin position="635"/>
        <end position="646"/>
    </location>
</feature>
<dbReference type="OrthoDB" id="3944128at2759"/>
<reference evidence="5" key="3">
    <citation type="submission" date="2025-04" db="UniProtKB">
        <authorList>
            <consortium name="RefSeq"/>
        </authorList>
    </citation>
    <scope>IDENTIFICATION</scope>
    <source>
        <strain evidence="5">CBS 304.34</strain>
    </source>
</reference>
<name>A0A6A6YTI8_9PEZI</name>
<evidence type="ECO:0000256" key="2">
    <source>
        <dbReference type="SAM" id="SignalP"/>
    </source>
</evidence>
<sequence length="951" mass="95341">MEILTFALFAGWVGLVRGATESSSSAANSTAFTSSSTNRVAAFILNGIGETGTSSSASPTVVSTESSNSVSASTAISSTSFSDSAVSSSSFTATLSQQSYVNPWVGNYSGTVAPSGTGSLYAAQCQNEWYSVSSFSDYLTTANSSTIWTTETIRSVTVTEVHTYYTTSKYTLCDGHPRFISSAPTATSTTLLPPSTTSWYALVVGLATTLQPNCSINFDDCAPLWSTYDSASSVYATQSFPASTTVVSLAPGASFVVIAGTTTSFPSPVTAQPTITIGTEDIEMYGVGTSWTWYIRTTPLPGGFLGGGLVLTPGGVATISHSVSTVIPPYKPHCNTDAPTCTPGAACTIGGGDVRLFYFPPQTNVSRDMCATAPVGSGVPGNQPPTNNTWTPITTGPYTVLPGNTTWFSGNVYVSLQTIGAHCSWSSQYLPVGQPGYEGEVLTLAPSDVFSLRATPYSQSGGESGVDYGGTQWPFNYADLQEPVPWSAWDGLNDCVFSRCTEISGSYNPVLAVPAAVRSLDPRWASCDLNLDGLYDPPWAVSSVGNFFPSTTTKDPGSPSATPGPGPPQSVNVPTNTPPKPPSSLGGIALPSSIDPSNGGNPSDPGDPGTPSNTPQPGVPQPHSSAAAGIPPVTTPNNPSDPGGNNSPPPLGPTTITTIGGQPIVGDPGTPGVITIGGTTTLAPGDPGTVISGTSLSVPDPSHVVVGGTTLTIPSATPAPAAPPLSVGGSPLLTNPSDPGTVVVGGTTLSAGGPGAVISGTSISVLDPGHIILSGPAGVSTLALLTPPPSSTPTGAIITAPNGAVFTATSLGNSVVIAGTTLSVGSPALTLPGGLVISDSPSGLIVGSSTIPFSALPVPTEDAVITLGGQVYTATELPGGSVMVAGTTLWAGGPAATIAGTVVSEARTGLVVGGATVPFETVAGASATGEGQAQFTGGVGRRGLSYYPRGT</sequence>
<organism evidence="3">
    <name type="scientific">Mytilinidion resinicola</name>
    <dbReference type="NCBI Taxonomy" id="574789"/>
    <lineage>
        <taxon>Eukaryota</taxon>
        <taxon>Fungi</taxon>
        <taxon>Dikarya</taxon>
        <taxon>Ascomycota</taxon>
        <taxon>Pezizomycotina</taxon>
        <taxon>Dothideomycetes</taxon>
        <taxon>Pleosporomycetidae</taxon>
        <taxon>Mytilinidiales</taxon>
        <taxon>Mytilinidiaceae</taxon>
        <taxon>Mytilinidion</taxon>
    </lineage>
</organism>
<dbReference type="Proteomes" id="UP000504636">
    <property type="component" value="Unplaced"/>
</dbReference>
<dbReference type="AlphaFoldDB" id="A0A6A6YTI8"/>
<dbReference type="GeneID" id="54468731"/>
<evidence type="ECO:0000313" key="5">
    <source>
        <dbReference type="RefSeq" id="XP_033579230.1"/>
    </source>
</evidence>
<feature type="chain" id="PRO_5044629325" evidence="2">
    <location>
        <begin position="19"/>
        <end position="951"/>
    </location>
</feature>
<reference evidence="3 5" key="1">
    <citation type="journal article" date="2020" name="Stud. Mycol.">
        <title>101 Dothideomycetes genomes: a test case for predicting lifestyles and emergence of pathogens.</title>
        <authorList>
            <person name="Haridas S."/>
            <person name="Albert R."/>
            <person name="Binder M."/>
            <person name="Bloem J."/>
            <person name="Labutti K."/>
            <person name="Salamov A."/>
            <person name="Andreopoulos B."/>
            <person name="Baker S."/>
            <person name="Barry K."/>
            <person name="Bills G."/>
            <person name="Bluhm B."/>
            <person name="Cannon C."/>
            <person name="Castanera R."/>
            <person name="Culley D."/>
            <person name="Daum C."/>
            <person name="Ezra D."/>
            <person name="Gonzalez J."/>
            <person name="Henrissat B."/>
            <person name="Kuo A."/>
            <person name="Liang C."/>
            <person name="Lipzen A."/>
            <person name="Lutzoni F."/>
            <person name="Magnuson J."/>
            <person name="Mondo S."/>
            <person name="Nolan M."/>
            <person name="Ohm R."/>
            <person name="Pangilinan J."/>
            <person name="Park H.-J."/>
            <person name="Ramirez L."/>
            <person name="Alfaro M."/>
            <person name="Sun H."/>
            <person name="Tritt A."/>
            <person name="Yoshinaga Y."/>
            <person name="Zwiers L.-H."/>
            <person name="Turgeon B."/>
            <person name="Goodwin S."/>
            <person name="Spatafora J."/>
            <person name="Crous P."/>
            <person name="Grigoriev I."/>
        </authorList>
    </citation>
    <scope>NUCLEOTIDE SEQUENCE</scope>
    <source>
        <strain evidence="3 5">CBS 304.34</strain>
    </source>
</reference>
<feature type="region of interest" description="Disordered" evidence="1">
    <location>
        <begin position="550"/>
        <end position="696"/>
    </location>
</feature>
<reference evidence="5" key="2">
    <citation type="submission" date="2020-04" db="EMBL/GenBank/DDBJ databases">
        <authorList>
            <consortium name="NCBI Genome Project"/>
        </authorList>
    </citation>
    <scope>NUCLEOTIDE SEQUENCE</scope>
    <source>
        <strain evidence="5">CBS 304.34</strain>
    </source>
</reference>
<dbReference type="EMBL" id="MU003697">
    <property type="protein sequence ID" value="KAF2812266.1"/>
    <property type="molecule type" value="Genomic_DNA"/>
</dbReference>
<evidence type="ECO:0000256" key="1">
    <source>
        <dbReference type="SAM" id="MobiDB-lite"/>
    </source>
</evidence>
<keyword evidence="2" id="KW-0732">Signal</keyword>
<evidence type="ECO:0000313" key="3">
    <source>
        <dbReference type="EMBL" id="KAF2812266.1"/>
    </source>
</evidence>